<evidence type="ECO:0000313" key="3">
    <source>
        <dbReference type="RefSeq" id="XP_015522927.2"/>
    </source>
</evidence>
<proteinExistence type="inferred from homology"/>
<reference evidence="3 4" key="1">
    <citation type="submission" date="2025-05" db="UniProtKB">
        <authorList>
            <consortium name="RefSeq"/>
        </authorList>
    </citation>
    <scope>IDENTIFICATION</scope>
    <source>
        <tissue evidence="3 4">Thorax and Abdomen</tissue>
    </source>
</reference>
<dbReference type="KEGG" id="nlo:107226577"/>
<dbReference type="Proteomes" id="UP000829291">
    <property type="component" value="Chromosome 4"/>
</dbReference>
<dbReference type="Gene3D" id="3.40.50.150">
    <property type="entry name" value="Vaccinia Virus protein VP39"/>
    <property type="match status" value="1"/>
</dbReference>
<comment type="similarity">
    <text evidence="1">Belongs to the UPF0585 family.</text>
</comment>
<protein>
    <submittedName>
        <fullName evidence="3 4">Methyltransferase-like 26</fullName>
    </submittedName>
</protein>
<dbReference type="InParanoid" id="A0A6J0C8N0"/>
<organism evidence="2 3">
    <name type="scientific">Neodiprion lecontei</name>
    <name type="common">Redheaded pine sawfly</name>
    <dbReference type="NCBI Taxonomy" id="441921"/>
    <lineage>
        <taxon>Eukaryota</taxon>
        <taxon>Metazoa</taxon>
        <taxon>Ecdysozoa</taxon>
        <taxon>Arthropoda</taxon>
        <taxon>Hexapoda</taxon>
        <taxon>Insecta</taxon>
        <taxon>Pterygota</taxon>
        <taxon>Neoptera</taxon>
        <taxon>Endopterygota</taxon>
        <taxon>Hymenoptera</taxon>
        <taxon>Tenthredinoidea</taxon>
        <taxon>Diprionidae</taxon>
        <taxon>Diprioninae</taxon>
        <taxon>Neodiprion</taxon>
    </lineage>
</organism>
<evidence type="ECO:0000313" key="2">
    <source>
        <dbReference type="Proteomes" id="UP000829291"/>
    </source>
</evidence>
<dbReference type="RefSeq" id="XP_046593693.1">
    <property type="nucleotide sequence ID" value="XM_046737737.1"/>
</dbReference>
<accession>A0A6J0C8N0</accession>
<dbReference type="PANTHER" id="PTHR20974">
    <property type="entry name" value="UPF0585 PROTEIN CG18661"/>
    <property type="match status" value="1"/>
</dbReference>
<name>A0A6J0C8N0_NEOLC</name>
<dbReference type="OrthoDB" id="10258744at2759"/>
<dbReference type="Pfam" id="PF06080">
    <property type="entry name" value="DUF938"/>
    <property type="match status" value="1"/>
</dbReference>
<keyword evidence="2" id="KW-1185">Reference proteome</keyword>
<dbReference type="AlphaFoldDB" id="A0A6J0C8N0"/>
<dbReference type="InterPro" id="IPR010342">
    <property type="entry name" value="DUF938"/>
</dbReference>
<dbReference type="SUPFAM" id="SSF53335">
    <property type="entry name" value="S-adenosyl-L-methionine-dependent methyltransferases"/>
    <property type="match status" value="1"/>
</dbReference>
<dbReference type="InterPro" id="IPR029063">
    <property type="entry name" value="SAM-dependent_MTases_sf"/>
</dbReference>
<gene>
    <name evidence="3 4" type="primary">LOC107226577</name>
</gene>
<dbReference type="GeneID" id="107226577"/>
<dbReference type="PANTHER" id="PTHR20974:SF0">
    <property type="entry name" value="UPF0585 PROTEIN CG18661"/>
    <property type="match status" value="1"/>
</dbReference>
<dbReference type="RefSeq" id="XP_015522927.2">
    <property type="nucleotide sequence ID" value="XM_015667441.2"/>
</dbReference>
<evidence type="ECO:0000256" key="1">
    <source>
        <dbReference type="ARBA" id="ARBA00008308"/>
    </source>
</evidence>
<dbReference type="FunCoup" id="A0A6J0C8N0">
    <property type="interactions" value="150"/>
</dbReference>
<evidence type="ECO:0000313" key="4">
    <source>
        <dbReference type="RefSeq" id="XP_046593693.1"/>
    </source>
</evidence>
<sequence length="230" mass="25933">MKLVRQIRNMNIIQSAATHRSSSVAARKIFYPAAERNKEPILSVLKEYIRSGPNQNFLEIGSGSGQHVAHFALYLPQVTFYPSEVDIGMLGSIVAYTKEISNVQSPILIDVTTNSDYWGAQTFRENSFDYIYNSNMIHIAPHACTVGLFENAGKLLKQNGILFTYGPYKIDGTISPESNVRFDESLKAENPEWGLKDIRDLEKLANENGLDLIEIFDMPANNKTIIWKKE</sequence>